<organism evidence="1 2">
    <name type="scientific">Vallitalea pronyensis</name>
    <dbReference type="NCBI Taxonomy" id="1348613"/>
    <lineage>
        <taxon>Bacteria</taxon>
        <taxon>Bacillati</taxon>
        <taxon>Bacillota</taxon>
        <taxon>Clostridia</taxon>
        <taxon>Lachnospirales</taxon>
        <taxon>Vallitaleaceae</taxon>
        <taxon>Vallitalea</taxon>
    </lineage>
</organism>
<dbReference type="KEGG" id="vpy:HZI73_10085"/>
<evidence type="ECO:0000313" key="2">
    <source>
        <dbReference type="Proteomes" id="UP000683246"/>
    </source>
</evidence>
<proteinExistence type="predicted"/>
<sequence>MNKITQIFLVITCITGLLTSCYTKDDENKLELVLDDEGNYTGFSNLPTDDTVEDYKEKGYFVKQDSEVINQEVWDQFIETATGENETAIRMVRLFTEEGTTKGPYYQDLFYKDKHYYFFDSSSEYLKEEPFKYLLTLEGQFGNSKKDSGVIILTDDNTLTYEDVMNSFLSSVMLDTSPFQLIMFQ</sequence>
<reference evidence="1" key="1">
    <citation type="submission" date="2020-07" db="EMBL/GenBank/DDBJ databases">
        <title>Vallitalea pronyensis genome.</title>
        <authorList>
            <person name="Postec A."/>
        </authorList>
    </citation>
    <scope>NUCLEOTIDE SEQUENCE</scope>
    <source>
        <strain evidence="1">FatNI3</strain>
    </source>
</reference>
<dbReference type="PROSITE" id="PS51257">
    <property type="entry name" value="PROKAR_LIPOPROTEIN"/>
    <property type="match status" value="1"/>
</dbReference>
<dbReference type="RefSeq" id="WP_212698118.1">
    <property type="nucleotide sequence ID" value="NZ_CP058649.1"/>
</dbReference>
<keyword evidence="2" id="KW-1185">Reference proteome</keyword>
<accession>A0A8J8MJM5</accession>
<dbReference type="Proteomes" id="UP000683246">
    <property type="component" value="Chromosome"/>
</dbReference>
<evidence type="ECO:0008006" key="3">
    <source>
        <dbReference type="Google" id="ProtNLM"/>
    </source>
</evidence>
<evidence type="ECO:0000313" key="1">
    <source>
        <dbReference type="EMBL" id="QUI22627.1"/>
    </source>
</evidence>
<name>A0A8J8MJM5_9FIRM</name>
<dbReference type="EMBL" id="CP058649">
    <property type="protein sequence ID" value="QUI22627.1"/>
    <property type="molecule type" value="Genomic_DNA"/>
</dbReference>
<protein>
    <recommendedName>
        <fullName evidence="3">Lipoprotein</fullName>
    </recommendedName>
</protein>
<gene>
    <name evidence="1" type="ORF">HZI73_10085</name>
</gene>
<dbReference type="AlphaFoldDB" id="A0A8J8MJM5"/>